<organism evidence="4">
    <name type="scientific">Notodromas monacha</name>
    <dbReference type="NCBI Taxonomy" id="399045"/>
    <lineage>
        <taxon>Eukaryota</taxon>
        <taxon>Metazoa</taxon>
        <taxon>Ecdysozoa</taxon>
        <taxon>Arthropoda</taxon>
        <taxon>Crustacea</taxon>
        <taxon>Oligostraca</taxon>
        <taxon>Ostracoda</taxon>
        <taxon>Podocopa</taxon>
        <taxon>Podocopida</taxon>
        <taxon>Cypridocopina</taxon>
        <taxon>Cypridoidea</taxon>
        <taxon>Cyprididae</taxon>
        <taxon>Notodromas</taxon>
    </lineage>
</organism>
<dbReference type="InterPro" id="IPR011641">
    <property type="entry name" value="Tyr-kin_ephrin_A/B_rcpt-like"/>
</dbReference>
<evidence type="ECO:0000313" key="5">
    <source>
        <dbReference type="Proteomes" id="UP000678499"/>
    </source>
</evidence>
<dbReference type="Pfam" id="PF00057">
    <property type="entry name" value="Ldl_recept_a"/>
    <property type="match status" value="1"/>
</dbReference>
<feature type="domain" description="CUB" evidence="3">
    <location>
        <begin position="425"/>
        <end position="478"/>
    </location>
</feature>
<protein>
    <recommendedName>
        <fullName evidence="3">CUB domain-containing protein</fullName>
    </recommendedName>
</protein>
<dbReference type="OrthoDB" id="10045365at2759"/>
<dbReference type="InterPro" id="IPR052071">
    <property type="entry name" value="SCUB_EGF-like_domain"/>
</dbReference>
<dbReference type="GO" id="GO:0009986">
    <property type="term" value="C:cell surface"/>
    <property type="evidence" value="ECO:0007669"/>
    <property type="project" value="TreeGrafter"/>
</dbReference>
<dbReference type="SUPFAM" id="SSF57424">
    <property type="entry name" value="LDL receptor-like module"/>
    <property type="match status" value="1"/>
</dbReference>
<dbReference type="SUPFAM" id="SSF57184">
    <property type="entry name" value="Growth factor receptor domain"/>
    <property type="match status" value="2"/>
</dbReference>
<name>A0A7R9BZM9_9CRUS</name>
<evidence type="ECO:0000259" key="3">
    <source>
        <dbReference type="PROSITE" id="PS01180"/>
    </source>
</evidence>
<dbReference type="InterPro" id="IPR036055">
    <property type="entry name" value="LDL_receptor-like_sf"/>
</dbReference>
<keyword evidence="5" id="KW-1185">Reference proteome</keyword>
<dbReference type="EMBL" id="OA887734">
    <property type="protein sequence ID" value="CAD7283607.1"/>
    <property type="molecule type" value="Genomic_DNA"/>
</dbReference>
<dbReference type="SMART" id="SM00042">
    <property type="entry name" value="CUB"/>
    <property type="match status" value="1"/>
</dbReference>
<accession>A0A7R9BZM9</accession>
<evidence type="ECO:0000313" key="4">
    <source>
        <dbReference type="EMBL" id="CAD7283607.1"/>
    </source>
</evidence>
<dbReference type="InterPro" id="IPR002172">
    <property type="entry name" value="LDrepeatLR_classA_rpt"/>
</dbReference>
<dbReference type="SUPFAM" id="SSF49854">
    <property type="entry name" value="Spermadhesin, CUB domain"/>
    <property type="match status" value="1"/>
</dbReference>
<dbReference type="GO" id="GO:0005615">
    <property type="term" value="C:extracellular space"/>
    <property type="evidence" value="ECO:0007669"/>
    <property type="project" value="TreeGrafter"/>
</dbReference>
<dbReference type="Gene3D" id="2.60.120.290">
    <property type="entry name" value="Spermadhesin, CUB domain"/>
    <property type="match status" value="1"/>
</dbReference>
<dbReference type="EMBL" id="CAJPEX010005697">
    <property type="protein sequence ID" value="CAG0923759.1"/>
    <property type="molecule type" value="Genomic_DNA"/>
</dbReference>
<evidence type="ECO:0000256" key="2">
    <source>
        <dbReference type="PROSITE-ProRule" id="PRU00124"/>
    </source>
</evidence>
<dbReference type="Proteomes" id="UP000678499">
    <property type="component" value="Unassembled WGS sequence"/>
</dbReference>
<feature type="disulfide bond" evidence="2">
    <location>
        <begin position="572"/>
        <end position="587"/>
    </location>
</feature>
<keyword evidence="1 2" id="KW-1015">Disulfide bond</keyword>
<dbReference type="InterPro" id="IPR009030">
    <property type="entry name" value="Growth_fac_rcpt_cys_sf"/>
</dbReference>
<comment type="caution">
    <text evidence="2">Lacks conserved residue(s) required for the propagation of feature annotation.</text>
</comment>
<dbReference type="CDD" id="cd00041">
    <property type="entry name" value="CUB"/>
    <property type="match status" value="1"/>
</dbReference>
<dbReference type="Gene3D" id="4.10.400.10">
    <property type="entry name" value="Low-density Lipoprotein Receptor"/>
    <property type="match status" value="1"/>
</dbReference>
<reference evidence="4" key="1">
    <citation type="submission" date="2020-11" db="EMBL/GenBank/DDBJ databases">
        <authorList>
            <person name="Tran Van P."/>
        </authorList>
    </citation>
    <scope>NUCLEOTIDE SEQUENCE</scope>
</reference>
<dbReference type="Gene3D" id="2.10.50.10">
    <property type="entry name" value="Tumor Necrosis Factor Receptor, subunit A, domain 2"/>
    <property type="match status" value="3"/>
</dbReference>
<dbReference type="Pfam" id="PF07699">
    <property type="entry name" value="Ephrin_rec_like"/>
    <property type="match status" value="3"/>
</dbReference>
<evidence type="ECO:0000256" key="1">
    <source>
        <dbReference type="ARBA" id="ARBA00023157"/>
    </source>
</evidence>
<feature type="non-terminal residue" evidence="4">
    <location>
        <position position="739"/>
    </location>
</feature>
<dbReference type="PANTHER" id="PTHR24046">
    <property type="entry name" value="SIGNAL PEPTIDE, CUB AND EGF-LIKE DOMAIN-CONTAINING"/>
    <property type="match status" value="1"/>
</dbReference>
<feature type="non-terminal residue" evidence="4">
    <location>
        <position position="1"/>
    </location>
</feature>
<dbReference type="PANTHER" id="PTHR24046:SF7">
    <property type="entry name" value="CUB DOMAIN-CONTAINING PROTEIN"/>
    <property type="match status" value="1"/>
</dbReference>
<sequence length="739" mass="82459">QTESLVFRKEANVVYQLDAGVECDFVDTRLSEIIAEVEERVQAYKLNDRISQEAHVHIIETDDFLNETCQGLFACSVDIIDTNCSSSLDHRRNTTATFLKFTVGFSVAIEYDLIPTTTAKRRTRQYRNNNNKNNPEESKLTMLNLVEESNHRGMSTECGLTMSTSNWKDVDCRVVRKRVARNVQRLSKKLRIAAKEFWGRPDEDPFELSSLSGLSAKTKFKKWTVSLEPECPKGYESNGLVCVGCGPGAFLDPSTKMCQTCSSGTYQDKEAADFCKPCPGSDTNHTLESSSSEAPWLFKGLAGATSITECAGACPPGTFSRNGRQPCKPCPKSTFQTGYGRTECEACGANATTMRQGATSFQVCLTKEICAAGSFWNRTTGLCELCPRGFYQTLDQRDFCFACPGNSMTELPGAQSLKLCRETSCEMHFDGSMGYIETPNYPGNYPVSTNCSWTIKPPHGKRVLFFLPKLDISADDSCEDVLVLRKSTEYQPLIEEIIRDPALLSTQNHVQVFQDPELLKALMEVIAQPVNYYKYINIQTQLFPSSFIDLLTPKATPFSTIEGKCLNEDQVCDGEPHCDDMSDEKDCAQKCRVGDQQEVGTVCYRCIASSSGGFSRCHYFLGRINACPTEWCVVRFGAEGKIIARDCAMGMTESMIEVISWNGRTQEVVPCEFTSTSRAAEDEEYLCYCKGRLCNFFRSEIPLSRLRGKRKIDYLPGKELVDCQSCHGKKTTYASSTEC</sequence>
<dbReference type="AlphaFoldDB" id="A0A7R9BZM9"/>
<dbReference type="GO" id="GO:0007165">
    <property type="term" value="P:signal transduction"/>
    <property type="evidence" value="ECO:0007669"/>
    <property type="project" value="TreeGrafter"/>
</dbReference>
<dbReference type="PROSITE" id="PS01180">
    <property type="entry name" value="CUB"/>
    <property type="match status" value="1"/>
</dbReference>
<dbReference type="SMART" id="SM00192">
    <property type="entry name" value="LDLa"/>
    <property type="match status" value="1"/>
</dbReference>
<proteinExistence type="predicted"/>
<dbReference type="PROSITE" id="PS50068">
    <property type="entry name" value="LDLRA_2"/>
    <property type="match status" value="1"/>
</dbReference>
<dbReference type="SMART" id="SM01411">
    <property type="entry name" value="Ephrin_rec_like"/>
    <property type="match status" value="3"/>
</dbReference>
<dbReference type="Pfam" id="PF00431">
    <property type="entry name" value="CUB"/>
    <property type="match status" value="1"/>
</dbReference>
<gene>
    <name evidence="4" type="ORF">NMOB1V02_LOCUS11220</name>
</gene>
<dbReference type="InterPro" id="IPR000859">
    <property type="entry name" value="CUB_dom"/>
</dbReference>
<dbReference type="InterPro" id="IPR035914">
    <property type="entry name" value="Sperma_CUB_dom_sf"/>
</dbReference>
<dbReference type="CDD" id="cd00112">
    <property type="entry name" value="LDLa"/>
    <property type="match status" value="1"/>
</dbReference>